<dbReference type="EMBL" id="WACR01000003">
    <property type="protein sequence ID" value="KAB1065198.1"/>
    <property type="molecule type" value="Genomic_DNA"/>
</dbReference>
<name>A0A6N6MCS9_9FLAO</name>
<comment type="caution">
    <text evidence="1">The sequence shown here is derived from an EMBL/GenBank/DDBJ whole genome shotgun (WGS) entry which is preliminary data.</text>
</comment>
<evidence type="ECO:0008006" key="3">
    <source>
        <dbReference type="Google" id="ProtNLM"/>
    </source>
</evidence>
<evidence type="ECO:0000313" key="2">
    <source>
        <dbReference type="Proteomes" id="UP000435357"/>
    </source>
</evidence>
<sequence length="222" mass="25344">MRNLYFTLFFAVSLCFGLVGCNSDDDVPPKRNSLSGDTNNIFIPKDLFLRFNLDDTTKFYEHGYTVISESRAYRNGYCDTFNLQDSLASFIQVETGVFHDPSTRNRAFYIDFINCIPQGSTEEEIKEMMFDPGNYDYVTDNNKTGGIRIRYYDNEGNLWTTSSGPNSGSYSDFMLSAIIDSPEGDERFGNYIMFGEFSCRLYRGGNSMTITKGRYKMYIGGL</sequence>
<dbReference type="Proteomes" id="UP000435357">
    <property type="component" value="Unassembled WGS sequence"/>
</dbReference>
<protein>
    <recommendedName>
        <fullName evidence="3">Lipoprotein</fullName>
    </recommendedName>
</protein>
<proteinExistence type="predicted"/>
<organism evidence="1 2">
    <name type="scientific">Salibacter halophilus</name>
    <dbReference type="NCBI Taxonomy" id="1803916"/>
    <lineage>
        <taxon>Bacteria</taxon>
        <taxon>Pseudomonadati</taxon>
        <taxon>Bacteroidota</taxon>
        <taxon>Flavobacteriia</taxon>
        <taxon>Flavobacteriales</taxon>
        <taxon>Salibacteraceae</taxon>
        <taxon>Salibacter</taxon>
    </lineage>
</organism>
<keyword evidence="2" id="KW-1185">Reference proteome</keyword>
<accession>A0A6N6MCS9</accession>
<dbReference type="PROSITE" id="PS51257">
    <property type="entry name" value="PROKAR_LIPOPROTEIN"/>
    <property type="match status" value="1"/>
</dbReference>
<gene>
    <name evidence="1" type="ORF">F3059_04385</name>
</gene>
<dbReference type="RefSeq" id="WP_151166869.1">
    <property type="nucleotide sequence ID" value="NZ_WACR01000003.1"/>
</dbReference>
<dbReference type="AlphaFoldDB" id="A0A6N6MCS9"/>
<reference evidence="1 2" key="1">
    <citation type="submission" date="2019-09" db="EMBL/GenBank/DDBJ databases">
        <title>Genomes of Cryomorphaceae.</title>
        <authorList>
            <person name="Bowman J.P."/>
        </authorList>
    </citation>
    <scope>NUCLEOTIDE SEQUENCE [LARGE SCALE GENOMIC DNA]</scope>
    <source>
        <strain evidence="1 2">KCTC 52047</strain>
    </source>
</reference>
<evidence type="ECO:0000313" key="1">
    <source>
        <dbReference type="EMBL" id="KAB1065198.1"/>
    </source>
</evidence>
<dbReference type="OrthoDB" id="9812089at2"/>